<sequence>MPVTIKIAQHDANLVSGKSCHTGLSSEALLVGAAPAKRREIGTIIQSSYPLSGDSNRAISPCDNGLVRTVFQAYTSHHHLILRPEDIWFAILTQFSFHVNANSEALRRKFVAHDGKVGLILRQYFDSLASIDYGDMCTNMTRLIEENITDPGLRAWIMPSWTTTTKEDVIVASVCMMGTLQRYFEYVFDPCACGIPTATLLGDRADWVDLASRIERLGEYGEEPELFRDVLRPVVRGFVETFDNPAHERVRDFWSRAIDHQKGSGMNHLSGWITAFLIWDEEGRFCITKRQQDMAKDAAKKAFTPDGHTPLHLHPLSEIGWGGYRVDLDQVPAGFVSVPVKLKNPETGVMVDTQLLAGSVGMEALTLERPQQQSPDEDARYTVKPVTGWWMYQVKGGELQGKNMSLDEFLEGRKDEWTGRVTGTVNKDGSLDVNRDL</sequence>
<proteinExistence type="predicted"/>
<dbReference type="Pfam" id="PF14388">
    <property type="entry name" value="DUF4419"/>
    <property type="match status" value="1"/>
</dbReference>
<reference evidence="1 2" key="1">
    <citation type="submission" date="2023-10" db="EMBL/GenBank/DDBJ databases">
        <title>Draft genome sequence of Xylaria bambusicola isolate GMP-LS, the root and basal stem rot pathogen of sugarcane in Indonesia.</title>
        <authorList>
            <person name="Selvaraj P."/>
            <person name="Muralishankar V."/>
            <person name="Muruganantham S."/>
            <person name="Sp S."/>
            <person name="Haryani S."/>
            <person name="Lau K.J.X."/>
            <person name="Naqvi N.I."/>
        </authorList>
    </citation>
    <scope>NUCLEOTIDE SEQUENCE [LARGE SCALE GENOMIC DNA]</scope>
    <source>
        <strain evidence="1">GMP-LS</strain>
    </source>
</reference>
<comment type="caution">
    <text evidence="1">The sequence shown here is derived from an EMBL/GenBank/DDBJ whole genome shotgun (WGS) entry which is preliminary data.</text>
</comment>
<dbReference type="Proteomes" id="UP001305414">
    <property type="component" value="Unassembled WGS sequence"/>
</dbReference>
<evidence type="ECO:0000313" key="1">
    <source>
        <dbReference type="EMBL" id="KAK5630228.1"/>
    </source>
</evidence>
<accession>A0AAN7UPK1</accession>
<organism evidence="1 2">
    <name type="scientific">Xylaria bambusicola</name>
    <dbReference type="NCBI Taxonomy" id="326684"/>
    <lineage>
        <taxon>Eukaryota</taxon>
        <taxon>Fungi</taxon>
        <taxon>Dikarya</taxon>
        <taxon>Ascomycota</taxon>
        <taxon>Pezizomycotina</taxon>
        <taxon>Sordariomycetes</taxon>
        <taxon>Xylariomycetidae</taxon>
        <taxon>Xylariales</taxon>
        <taxon>Xylariaceae</taxon>
        <taxon>Xylaria</taxon>
    </lineage>
</organism>
<protein>
    <submittedName>
        <fullName evidence="1">Uncharacterized protein</fullName>
    </submittedName>
</protein>
<name>A0AAN7UPK1_9PEZI</name>
<dbReference type="PANTHER" id="PTHR31252">
    <property type="entry name" value="DUF4419 DOMAIN-CONTAINING PROTEIN"/>
    <property type="match status" value="1"/>
</dbReference>
<dbReference type="PANTHER" id="PTHR31252:SF11">
    <property type="entry name" value="DUF4419 DOMAIN-CONTAINING PROTEIN"/>
    <property type="match status" value="1"/>
</dbReference>
<gene>
    <name evidence="1" type="ORF">RRF57_005943</name>
</gene>
<keyword evidence="2" id="KW-1185">Reference proteome</keyword>
<dbReference type="InterPro" id="IPR025533">
    <property type="entry name" value="DUF4419"/>
</dbReference>
<dbReference type="AlphaFoldDB" id="A0AAN7UPK1"/>
<dbReference type="EMBL" id="JAWHQM010000015">
    <property type="protein sequence ID" value="KAK5630228.1"/>
    <property type="molecule type" value="Genomic_DNA"/>
</dbReference>
<evidence type="ECO:0000313" key="2">
    <source>
        <dbReference type="Proteomes" id="UP001305414"/>
    </source>
</evidence>